<reference evidence="1 2" key="1">
    <citation type="journal article" date="2002" name="Genome Res.">
        <title>The genome of Methanosarcina acetivorans reveals extensive metabolic and physiological diversity.</title>
        <authorList>
            <person name="Galagan J.E."/>
            <person name="Nusbaum C."/>
            <person name="Roy A."/>
            <person name="Endrizzi M.G."/>
            <person name="Macdonald P."/>
            <person name="FitzHugh W."/>
            <person name="Calvo S."/>
            <person name="Engels R."/>
            <person name="Smirnov S."/>
            <person name="Atnoor D."/>
            <person name="Brown A."/>
            <person name="Allen N."/>
            <person name="Naylor J."/>
            <person name="Stange-Thomann N."/>
            <person name="DeArellano K."/>
            <person name="Johnson R."/>
            <person name="Linton L."/>
            <person name="McEwan P."/>
            <person name="McKernan K."/>
            <person name="Talamas J."/>
            <person name="Tirrell A."/>
            <person name="Ye W."/>
            <person name="Zimmer A."/>
            <person name="Barber R.D."/>
            <person name="Cann I."/>
            <person name="Graham D.E."/>
            <person name="Grahame D.A."/>
            <person name="Guss A."/>
            <person name="Hedderich R."/>
            <person name="Ingram-Smith C."/>
            <person name="Kuettner C.H."/>
            <person name="Krzycki J.A."/>
            <person name="Leigh J.A."/>
            <person name="Li W."/>
            <person name="Liu J."/>
            <person name="Mukhopadhyay B."/>
            <person name="Reeve J.N."/>
            <person name="Smith K."/>
            <person name="Springer T.A."/>
            <person name="Umayam L.A."/>
            <person name="White O."/>
            <person name="White R.H."/>
            <person name="de Macario E.C."/>
            <person name="Ferry J.G."/>
            <person name="Jarrell K.F."/>
            <person name="Jing H."/>
            <person name="Macario A.J.L."/>
            <person name="Paulsen I."/>
            <person name="Pritchett M."/>
            <person name="Sowers K.R."/>
            <person name="Swanson R.V."/>
            <person name="Zinder S.H."/>
            <person name="Lander E."/>
            <person name="Metcalf W.W."/>
            <person name="Birren B."/>
        </authorList>
    </citation>
    <scope>NUCLEOTIDE SEQUENCE [LARGE SCALE GENOMIC DNA]</scope>
    <source>
        <strain evidence="2">ATCC 35395 / DSM 2834 / JCM 12185 / C2A</strain>
    </source>
</reference>
<dbReference type="EnsemblBacteria" id="AAM06401">
    <property type="protein sequence ID" value="AAM06401"/>
    <property type="gene ID" value="MA_3028"/>
</dbReference>
<protein>
    <submittedName>
        <fullName evidence="1">Uncharacterized protein</fullName>
    </submittedName>
</protein>
<dbReference type="EMBL" id="AE010299">
    <property type="protein sequence ID" value="AAM06401.1"/>
    <property type="molecule type" value="Genomic_DNA"/>
</dbReference>
<dbReference type="Proteomes" id="UP000002487">
    <property type="component" value="Chromosome"/>
</dbReference>
<accession>Q8TLK8</accession>
<dbReference type="HOGENOM" id="CLU_2419995_0_0_2"/>
<dbReference type="AlphaFoldDB" id="Q8TLK8"/>
<name>Q8TLK8_METAC</name>
<dbReference type="RefSeq" id="WP_011022967.1">
    <property type="nucleotide sequence ID" value="NC_003552.1"/>
</dbReference>
<organism evidence="1 2">
    <name type="scientific">Methanosarcina acetivorans (strain ATCC 35395 / DSM 2834 / JCM 12185 / C2A)</name>
    <dbReference type="NCBI Taxonomy" id="188937"/>
    <lineage>
        <taxon>Archaea</taxon>
        <taxon>Methanobacteriati</taxon>
        <taxon>Methanobacteriota</taxon>
        <taxon>Stenosarchaea group</taxon>
        <taxon>Methanomicrobia</taxon>
        <taxon>Methanosarcinales</taxon>
        <taxon>Methanosarcinaceae</taxon>
        <taxon>Methanosarcina</taxon>
    </lineage>
</organism>
<dbReference type="KEGG" id="mac:MA_3028"/>
<keyword evidence="2" id="KW-1185">Reference proteome</keyword>
<evidence type="ECO:0000313" key="1">
    <source>
        <dbReference type="EMBL" id="AAM06401.1"/>
    </source>
</evidence>
<evidence type="ECO:0000313" key="2">
    <source>
        <dbReference type="Proteomes" id="UP000002487"/>
    </source>
</evidence>
<proteinExistence type="predicted"/>
<dbReference type="GeneID" id="1474922"/>
<gene>
    <name evidence="1" type="ordered locus">MA_3028</name>
</gene>
<sequence length="91" mass="10599">MRGKTKRNICLLTFGFSLELTNGQKLSGSFFSFVFFRLFDKARSPMFLYFTVVFNLVRLSEAKLGKHIKIKLKSKNKNKKLAGISFIRRQD</sequence>
<dbReference type="InParanoid" id="Q8TLK8"/>